<feature type="domain" description="GP-PDE" evidence="9">
    <location>
        <begin position="46"/>
        <end position="338"/>
    </location>
</feature>
<evidence type="ECO:0000313" key="11">
    <source>
        <dbReference type="Proteomes" id="UP000038009"/>
    </source>
</evidence>
<protein>
    <submittedName>
        <fullName evidence="10">Putative glycerophosphoryl diester phosphodiesterase</fullName>
    </submittedName>
</protein>
<evidence type="ECO:0000256" key="6">
    <source>
        <dbReference type="ARBA" id="ARBA00023098"/>
    </source>
</evidence>
<dbReference type="EMBL" id="LJSK01000071">
    <property type="protein sequence ID" value="KPI87872.1"/>
    <property type="molecule type" value="Genomic_DNA"/>
</dbReference>
<comment type="similarity">
    <text evidence="2">Belongs to the glycerophosphoryl diester phosphodiesterase family.</text>
</comment>
<feature type="transmembrane region" description="Helical" evidence="8">
    <location>
        <begin position="6"/>
        <end position="29"/>
    </location>
</feature>
<dbReference type="VEuPathDB" id="TriTrypDB:Lsey_0071_0110"/>
<dbReference type="PROSITE" id="PS51704">
    <property type="entry name" value="GP_PDE"/>
    <property type="match status" value="1"/>
</dbReference>
<evidence type="ECO:0000256" key="8">
    <source>
        <dbReference type="SAM" id="Phobius"/>
    </source>
</evidence>
<gene>
    <name evidence="10" type="ORF">ABL78_3029</name>
</gene>
<keyword evidence="7 8" id="KW-0472">Membrane</keyword>
<dbReference type="SUPFAM" id="SSF51695">
    <property type="entry name" value="PLC-like phosphodiesterases"/>
    <property type="match status" value="1"/>
</dbReference>
<dbReference type="PANTHER" id="PTHR42758">
    <property type="entry name" value="PHOSPHATIDYLGLYCEROL PHOSPHOLIPASE C"/>
    <property type="match status" value="1"/>
</dbReference>
<keyword evidence="4" id="KW-0378">Hydrolase</keyword>
<sequence length="352" mass="39682">MVSSRLIGIVAISAGVYILGSICVVQISIRKKDTRSRMREKFPYAVTVIAHRGGALLGPENTMYTFKHSIAEGRCDMIELDVRESKDGLAVVLHDETLERVCGDNYAGVLISDIVVGPNPAVTLPQSLRRIPLEFYTHDIKEYEATSDVPVNDTTRVCLLQEVFEGLPNVPLHIDIKDTNKEFVAKVFNMIAEYKRESTTFVGSSVPKNEDYICDYFKEKETSVRKRYRVFPSIRGVLWIHFFFYTGLLPFVPLEFDVLSIPVFTSTMLSLLSEEFGSTIARIAAFLLTAPTLWKYLQSRDVAVVGWVINDELDFKEGVEYPLNGIMSDNPIKFQNYLSSHNEASKLILLGS</sequence>
<dbReference type="GO" id="GO:0008081">
    <property type="term" value="F:phosphoric diester hydrolase activity"/>
    <property type="evidence" value="ECO:0007669"/>
    <property type="project" value="InterPro"/>
</dbReference>
<dbReference type="InterPro" id="IPR052271">
    <property type="entry name" value="GDPD-Related"/>
</dbReference>
<evidence type="ECO:0000256" key="2">
    <source>
        <dbReference type="ARBA" id="ARBA00007277"/>
    </source>
</evidence>
<keyword evidence="3 8" id="KW-0812">Transmembrane</keyword>
<comment type="caution">
    <text evidence="10">The sequence shown here is derived from an EMBL/GenBank/DDBJ whole genome shotgun (WGS) entry which is preliminary data.</text>
</comment>
<comment type="subcellular location">
    <subcellularLocation>
        <location evidence="1">Membrane</location>
    </subcellularLocation>
</comment>
<evidence type="ECO:0000256" key="7">
    <source>
        <dbReference type="ARBA" id="ARBA00023136"/>
    </source>
</evidence>
<evidence type="ECO:0000256" key="5">
    <source>
        <dbReference type="ARBA" id="ARBA00022989"/>
    </source>
</evidence>
<dbReference type="InterPro" id="IPR030395">
    <property type="entry name" value="GP_PDE_dom"/>
</dbReference>
<dbReference type="OMA" id="KWAIMRK"/>
<evidence type="ECO:0000256" key="4">
    <source>
        <dbReference type="ARBA" id="ARBA00022801"/>
    </source>
</evidence>
<accession>A0A0N1I8E4</accession>
<reference evidence="10 11" key="1">
    <citation type="journal article" date="2015" name="PLoS Pathog.">
        <title>Leptomonas seymouri: Adaptations to the Dixenous Life Cycle Analyzed by Genome Sequencing, Transcriptome Profiling and Co-infection with Leishmania donovani.</title>
        <authorList>
            <person name="Kraeva N."/>
            <person name="Butenko A."/>
            <person name="Hlavacova J."/>
            <person name="Kostygov A."/>
            <person name="Myskova J."/>
            <person name="Grybchuk D."/>
            <person name="Lestinova T."/>
            <person name="Votypka J."/>
            <person name="Volf P."/>
            <person name="Opperdoes F."/>
            <person name="Flegontov P."/>
            <person name="Lukes J."/>
            <person name="Yurchenko V."/>
        </authorList>
    </citation>
    <scope>NUCLEOTIDE SEQUENCE [LARGE SCALE GENOMIC DNA]</scope>
    <source>
        <strain evidence="10 11">ATCC 30220</strain>
    </source>
</reference>
<evidence type="ECO:0000256" key="3">
    <source>
        <dbReference type="ARBA" id="ARBA00022692"/>
    </source>
</evidence>
<name>A0A0N1I8E4_LEPSE</name>
<dbReference type="AlphaFoldDB" id="A0A0N1I8E4"/>
<keyword evidence="5 8" id="KW-1133">Transmembrane helix</keyword>
<evidence type="ECO:0000313" key="10">
    <source>
        <dbReference type="EMBL" id="KPI87872.1"/>
    </source>
</evidence>
<dbReference type="Proteomes" id="UP000038009">
    <property type="component" value="Unassembled WGS sequence"/>
</dbReference>
<proteinExistence type="inferred from homology"/>
<dbReference type="OrthoDB" id="1058301at2759"/>
<evidence type="ECO:0000256" key="1">
    <source>
        <dbReference type="ARBA" id="ARBA00004370"/>
    </source>
</evidence>
<dbReference type="GO" id="GO:0005737">
    <property type="term" value="C:cytoplasm"/>
    <property type="evidence" value="ECO:0007669"/>
    <property type="project" value="UniProtKB-ARBA"/>
</dbReference>
<dbReference type="GO" id="GO:0016020">
    <property type="term" value="C:membrane"/>
    <property type="evidence" value="ECO:0007669"/>
    <property type="project" value="UniProtKB-SubCell"/>
</dbReference>
<keyword evidence="11" id="KW-1185">Reference proteome</keyword>
<evidence type="ECO:0000259" key="9">
    <source>
        <dbReference type="PROSITE" id="PS51704"/>
    </source>
</evidence>
<dbReference type="PANTHER" id="PTHR42758:SF2">
    <property type="entry name" value="PHOSPHATIDYLGLYCEROL PHOSPHOLIPASE C"/>
    <property type="match status" value="1"/>
</dbReference>
<dbReference type="InterPro" id="IPR017946">
    <property type="entry name" value="PLC-like_Pdiesterase_TIM-brl"/>
</dbReference>
<dbReference type="Gene3D" id="3.20.20.190">
    <property type="entry name" value="Phosphatidylinositol (PI) phosphodiesterase"/>
    <property type="match status" value="1"/>
</dbReference>
<dbReference type="GO" id="GO:0046475">
    <property type="term" value="P:glycerophospholipid catabolic process"/>
    <property type="evidence" value="ECO:0007669"/>
    <property type="project" value="TreeGrafter"/>
</dbReference>
<organism evidence="10 11">
    <name type="scientific">Leptomonas seymouri</name>
    <dbReference type="NCBI Taxonomy" id="5684"/>
    <lineage>
        <taxon>Eukaryota</taxon>
        <taxon>Discoba</taxon>
        <taxon>Euglenozoa</taxon>
        <taxon>Kinetoplastea</taxon>
        <taxon>Metakinetoplastina</taxon>
        <taxon>Trypanosomatida</taxon>
        <taxon>Trypanosomatidae</taxon>
        <taxon>Leishmaniinae</taxon>
        <taxon>Leptomonas</taxon>
    </lineage>
</organism>
<dbReference type="Pfam" id="PF03009">
    <property type="entry name" value="GDPD"/>
    <property type="match status" value="1"/>
</dbReference>
<keyword evidence="6" id="KW-0443">Lipid metabolism</keyword>